<dbReference type="SUPFAM" id="SSF54695">
    <property type="entry name" value="POZ domain"/>
    <property type="match status" value="1"/>
</dbReference>
<dbReference type="Gene3D" id="3.30.710.10">
    <property type="entry name" value="Potassium Channel Kv1.1, Chain A"/>
    <property type="match status" value="1"/>
</dbReference>
<dbReference type="PANTHER" id="PTHR47843:SF5">
    <property type="entry name" value="BTB_POZ DOMAIN PROTEIN"/>
    <property type="match status" value="1"/>
</dbReference>
<keyword evidence="3" id="KW-1185">Reference proteome</keyword>
<reference evidence="2 3" key="1">
    <citation type="journal article" date="2016" name="Genome Biol. Evol.">
        <title>Divergent and convergent evolution of fungal pathogenicity.</title>
        <authorList>
            <person name="Shang Y."/>
            <person name="Xiao G."/>
            <person name="Zheng P."/>
            <person name="Cen K."/>
            <person name="Zhan S."/>
            <person name="Wang C."/>
        </authorList>
    </citation>
    <scope>NUCLEOTIDE SEQUENCE [LARGE SCALE GENOMIC DNA]</scope>
    <source>
        <strain evidence="2 3">ARSEF 7405</strain>
    </source>
</reference>
<dbReference type="PANTHER" id="PTHR47843">
    <property type="entry name" value="BTB DOMAIN-CONTAINING PROTEIN-RELATED"/>
    <property type="match status" value="1"/>
</dbReference>
<sequence>MALALKHTPLIPLIPRTARYSDFTLICEGQKFPVHKIVVCERSSVIRMAAEGKFKESEVNSMTVNEFDPETVDRMLEYLYSGDYSGKVSIEADLCESIQALTIYQANMDDWEEDPLYIHAKVNAIGDSFNIPDLRTLANQKIEKRLTAEWDIDSFVHLLQIVSDTCSEDIDLRKIVTKAAALHINELVGHKGWRSLHMSGEVHDDIHKYVVEKLTVDFDRKHSQHLADLAKQLNDPFCHACPRGFGTCRPMLKKGSFLSDDYQVVCSICRGRGI</sequence>
<evidence type="ECO:0000259" key="1">
    <source>
        <dbReference type="PROSITE" id="PS50097"/>
    </source>
</evidence>
<dbReference type="InterPro" id="IPR000210">
    <property type="entry name" value="BTB/POZ_dom"/>
</dbReference>
<dbReference type="InterPro" id="IPR011333">
    <property type="entry name" value="SKP1/BTB/POZ_sf"/>
</dbReference>
<dbReference type="PROSITE" id="PS50097">
    <property type="entry name" value="BTB"/>
    <property type="match status" value="1"/>
</dbReference>
<gene>
    <name evidence="2" type="ORF">AAP_05413</name>
</gene>
<name>A0A167VLM0_9EURO</name>
<protein>
    <submittedName>
        <fullName evidence="2">BTB/POZ fold protein</fullName>
    </submittedName>
</protein>
<evidence type="ECO:0000313" key="3">
    <source>
        <dbReference type="Proteomes" id="UP000242877"/>
    </source>
</evidence>
<feature type="domain" description="BTB" evidence="1">
    <location>
        <begin position="21"/>
        <end position="88"/>
    </location>
</feature>
<comment type="caution">
    <text evidence="2">The sequence shown here is derived from an EMBL/GenBank/DDBJ whole genome shotgun (WGS) entry which is preliminary data.</text>
</comment>
<accession>A0A167VLM0</accession>
<dbReference type="OrthoDB" id="6359816at2759"/>
<dbReference type="EMBL" id="AZGZ01000031">
    <property type="protein sequence ID" value="KZZ87709.1"/>
    <property type="molecule type" value="Genomic_DNA"/>
</dbReference>
<dbReference type="AlphaFoldDB" id="A0A167VLM0"/>
<evidence type="ECO:0000313" key="2">
    <source>
        <dbReference type="EMBL" id="KZZ87709.1"/>
    </source>
</evidence>
<dbReference type="SMART" id="SM00225">
    <property type="entry name" value="BTB"/>
    <property type="match status" value="1"/>
</dbReference>
<organism evidence="2 3">
    <name type="scientific">Ascosphaera apis ARSEF 7405</name>
    <dbReference type="NCBI Taxonomy" id="392613"/>
    <lineage>
        <taxon>Eukaryota</taxon>
        <taxon>Fungi</taxon>
        <taxon>Dikarya</taxon>
        <taxon>Ascomycota</taxon>
        <taxon>Pezizomycotina</taxon>
        <taxon>Eurotiomycetes</taxon>
        <taxon>Eurotiomycetidae</taxon>
        <taxon>Onygenales</taxon>
        <taxon>Ascosphaeraceae</taxon>
        <taxon>Ascosphaera</taxon>
    </lineage>
</organism>
<proteinExistence type="predicted"/>
<dbReference type="VEuPathDB" id="FungiDB:AAP_05413"/>
<dbReference type="Pfam" id="PF00651">
    <property type="entry name" value="BTB"/>
    <property type="match status" value="1"/>
</dbReference>
<dbReference type="Proteomes" id="UP000242877">
    <property type="component" value="Unassembled WGS sequence"/>
</dbReference>
<dbReference type="CDD" id="cd18186">
    <property type="entry name" value="BTB_POZ_ZBTB_KLHL-like"/>
    <property type="match status" value="1"/>
</dbReference>